<dbReference type="InterPro" id="IPR041457">
    <property type="entry name" value="CxC2_KDZ-assoc"/>
</dbReference>
<dbReference type="OrthoDB" id="3004525at2759"/>
<dbReference type="Pfam" id="PF18803">
    <property type="entry name" value="CxC2"/>
    <property type="match status" value="1"/>
</dbReference>
<feature type="domain" description="CxC2-like cysteine cluster KDZ transposase-associated" evidence="1">
    <location>
        <begin position="76"/>
        <end position="181"/>
    </location>
</feature>
<evidence type="ECO:0000313" key="3">
    <source>
        <dbReference type="Proteomes" id="UP000298030"/>
    </source>
</evidence>
<proteinExistence type="predicted"/>
<sequence>MFLDEMLRWDGFRDSASVEGCTTCGEQGDDIELLQCEDCIHGVHVTCEDCIVESHAYLPLHRIEVWNGKFFDKTSLRDLGLRVQLGHGGCCCPLPIEGPKKVHVFNISGVHCVSLDYCGCNPITQGGCLQQLLRAHWFPGTVVRPQTLFTFELLETFHELALQSKTTLYDFYHTIICKTDKSRCTRGHDPEGIGATREGELALECPSCPHPGKNLPDDWFRASDLLYVFSLFH</sequence>
<evidence type="ECO:0000259" key="1">
    <source>
        <dbReference type="Pfam" id="PF18803"/>
    </source>
</evidence>
<gene>
    <name evidence="2" type="ORF">FA13DRAFT_1758289</name>
</gene>
<reference evidence="2 3" key="1">
    <citation type="journal article" date="2019" name="Nat. Ecol. Evol.">
        <title>Megaphylogeny resolves global patterns of mushroom evolution.</title>
        <authorList>
            <person name="Varga T."/>
            <person name="Krizsan K."/>
            <person name="Foldi C."/>
            <person name="Dima B."/>
            <person name="Sanchez-Garcia M."/>
            <person name="Sanchez-Ramirez S."/>
            <person name="Szollosi G.J."/>
            <person name="Szarkandi J.G."/>
            <person name="Papp V."/>
            <person name="Albert L."/>
            <person name="Andreopoulos W."/>
            <person name="Angelini C."/>
            <person name="Antonin V."/>
            <person name="Barry K.W."/>
            <person name="Bougher N.L."/>
            <person name="Buchanan P."/>
            <person name="Buyck B."/>
            <person name="Bense V."/>
            <person name="Catcheside P."/>
            <person name="Chovatia M."/>
            <person name="Cooper J."/>
            <person name="Damon W."/>
            <person name="Desjardin D."/>
            <person name="Finy P."/>
            <person name="Geml J."/>
            <person name="Haridas S."/>
            <person name="Hughes K."/>
            <person name="Justo A."/>
            <person name="Karasinski D."/>
            <person name="Kautmanova I."/>
            <person name="Kiss B."/>
            <person name="Kocsube S."/>
            <person name="Kotiranta H."/>
            <person name="LaButti K.M."/>
            <person name="Lechner B.E."/>
            <person name="Liimatainen K."/>
            <person name="Lipzen A."/>
            <person name="Lukacs Z."/>
            <person name="Mihaltcheva S."/>
            <person name="Morgado L.N."/>
            <person name="Niskanen T."/>
            <person name="Noordeloos M.E."/>
            <person name="Ohm R.A."/>
            <person name="Ortiz-Santana B."/>
            <person name="Ovrebo C."/>
            <person name="Racz N."/>
            <person name="Riley R."/>
            <person name="Savchenko A."/>
            <person name="Shiryaev A."/>
            <person name="Soop K."/>
            <person name="Spirin V."/>
            <person name="Szebenyi C."/>
            <person name="Tomsovsky M."/>
            <person name="Tulloss R.E."/>
            <person name="Uehling J."/>
            <person name="Grigoriev I.V."/>
            <person name="Vagvolgyi C."/>
            <person name="Papp T."/>
            <person name="Martin F.M."/>
            <person name="Miettinen O."/>
            <person name="Hibbett D.S."/>
            <person name="Nagy L.G."/>
        </authorList>
    </citation>
    <scope>NUCLEOTIDE SEQUENCE [LARGE SCALE GENOMIC DNA]</scope>
    <source>
        <strain evidence="2 3">FP101781</strain>
    </source>
</reference>
<protein>
    <recommendedName>
        <fullName evidence="1">CxC2-like cysteine cluster KDZ transposase-associated domain-containing protein</fullName>
    </recommendedName>
</protein>
<dbReference type="EMBL" id="QPFP01000209">
    <property type="protein sequence ID" value="TEB19054.1"/>
    <property type="molecule type" value="Genomic_DNA"/>
</dbReference>
<organism evidence="2 3">
    <name type="scientific">Coprinellus micaceus</name>
    <name type="common">Glistening ink-cap mushroom</name>
    <name type="synonym">Coprinus micaceus</name>
    <dbReference type="NCBI Taxonomy" id="71717"/>
    <lineage>
        <taxon>Eukaryota</taxon>
        <taxon>Fungi</taxon>
        <taxon>Dikarya</taxon>
        <taxon>Basidiomycota</taxon>
        <taxon>Agaricomycotina</taxon>
        <taxon>Agaricomycetes</taxon>
        <taxon>Agaricomycetidae</taxon>
        <taxon>Agaricales</taxon>
        <taxon>Agaricineae</taxon>
        <taxon>Psathyrellaceae</taxon>
        <taxon>Coprinellus</taxon>
    </lineage>
</organism>
<comment type="caution">
    <text evidence="2">The sequence shown here is derived from an EMBL/GenBank/DDBJ whole genome shotgun (WGS) entry which is preliminary data.</text>
</comment>
<accession>A0A4Y7SBY1</accession>
<evidence type="ECO:0000313" key="2">
    <source>
        <dbReference type="EMBL" id="TEB19054.1"/>
    </source>
</evidence>
<dbReference type="STRING" id="71717.A0A4Y7SBY1"/>
<dbReference type="AlphaFoldDB" id="A0A4Y7SBY1"/>
<name>A0A4Y7SBY1_COPMI</name>
<dbReference type="Proteomes" id="UP000298030">
    <property type="component" value="Unassembled WGS sequence"/>
</dbReference>
<keyword evidence="3" id="KW-1185">Reference proteome</keyword>